<keyword evidence="4 7" id="KW-0812">Transmembrane</keyword>
<protein>
    <recommendedName>
        <fullName evidence="9">ABC transmembrane type-1 domain-containing protein</fullName>
    </recommendedName>
</protein>
<feature type="transmembrane region" description="Helical" evidence="7">
    <location>
        <begin position="7"/>
        <end position="32"/>
    </location>
</feature>
<evidence type="ECO:0000313" key="10">
    <source>
        <dbReference type="EMBL" id="GAA5341089.1"/>
    </source>
</evidence>
<feature type="transmembrane region" description="Helical" evidence="7">
    <location>
        <begin position="282"/>
        <end position="305"/>
    </location>
</feature>
<evidence type="ECO:0000256" key="4">
    <source>
        <dbReference type="ARBA" id="ARBA00022692"/>
    </source>
</evidence>
<keyword evidence="11" id="KW-1185">Reference proteome</keyword>
<evidence type="ECO:0000256" key="2">
    <source>
        <dbReference type="ARBA" id="ARBA00022448"/>
    </source>
</evidence>
<comment type="subcellular location">
    <subcellularLocation>
        <location evidence="1 7">Cell membrane</location>
        <topology evidence="1 7">Multi-pass membrane protein</topology>
    </subcellularLocation>
</comment>
<evidence type="ECO:0000256" key="8">
    <source>
        <dbReference type="SAM" id="MobiDB-lite"/>
    </source>
</evidence>
<comment type="caution">
    <text evidence="10">The sequence shown here is derived from an EMBL/GenBank/DDBJ whole genome shotgun (WGS) entry which is preliminary data.</text>
</comment>
<dbReference type="InterPro" id="IPR000515">
    <property type="entry name" value="MetI-like"/>
</dbReference>
<feature type="transmembrane region" description="Helical" evidence="7">
    <location>
        <begin position="236"/>
        <end position="262"/>
    </location>
</feature>
<dbReference type="SUPFAM" id="SSF161098">
    <property type="entry name" value="MetI-like"/>
    <property type="match status" value="1"/>
</dbReference>
<accession>A0ABP9U433</accession>
<feature type="compositionally biased region" description="Polar residues" evidence="8">
    <location>
        <begin position="349"/>
        <end position="358"/>
    </location>
</feature>
<gene>
    <name evidence="10" type="ORF">KACC15558_21290</name>
</gene>
<comment type="similarity">
    <text evidence="7">Belongs to the binding-protein-dependent transport system permease family.</text>
</comment>
<keyword evidence="5 7" id="KW-1133">Transmembrane helix</keyword>
<feature type="compositionally biased region" description="Polar residues" evidence="8">
    <location>
        <begin position="401"/>
        <end position="410"/>
    </location>
</feature>
<dbReference type="CDD" id="cd06261">
    <property type="entry name" value="TM_PBP2"/>
    <property type="match status" value="1"/>
</dbReference>
<evidence type="ECO:0000256" key="7">
    <source>
        <dbReference type="RuleBase" id="RU363032"/>
    </source>
</evidence>
<evidence type="ECO:0000313" key="11">
    <source>
        <dbReference type="Proteomes" id="UP001498935"/>
    </source>
</evidence>
<keyword evidence="6 7" id="KW-0472">Membrane</keyword>
<feature type="region of interest" description="Disordered" evidence="8">
    <location>
        <begin position="321"/>
        <end position="360"/>
    </location>
</feature>
<feature type="transmembrane region" description="Helical" evidence="7">
    <location>
        <begin position="104"/>
        <end position="127"/>
    </location>
</feature>
<dbReference type="PROSITE" id="PS50928">
    <property type="entry name" value="ABC_TM1"/>
    <property type="match status" value="1"/>
</dbReference>
<keyword evidence="2 7" id="KW-0813">Transport</keyword>
<name>A0ABP9U433_9MICO</name>
<dbReference type="InterPro" id="IPR035906">
    <property type="entry name" value="MetI-like_sf"/>
</dbReference>
<evidence type="ECO:0000259" key="9">
    <source>
        <dbReference type="PROSITE" id="PS50928"/>
    </source>
</evidence>
<keyword evidence="3" id="KW-1003">Cell membrane</keyword>
<dbReference type="RefSeq" id="WP_342038267.1">
    <property type="nucleotide sequence ID" value="NZ_BAABBK010000007.1"/>
</dbReference>
<dbReference type="PANTHER" id="PTHR43163:SF6">
    <property type="entry name" value="DIPEPTIDE TRANSPORT SYSTEM PERMEASE PROTEIN DPPB-RELATED"/>
    <property type="match status" value="1"/>
</dbReference>
<organism evidence="10 11">
    <name type="scientific">Brevibacterium ammoniilyticum</name>
    <dbReference type="NCBI Taxonomy" id="1046555"/>
    <lineage>
        <taxon>Bacteria</taxon>
        <taxon>Bacillati</taxon>
        <taxon>Actinomycetota</taxon>
        <taxon>Actinomycetes</taxon>
        <taxon>Micrococcales</taxon>
        <taxon>Brevibacteriaceae</taxon>
        <taxon>Brevibacterium</taxon>
    </lineage>
</organism>
<reference evidence="10 11" key="1">
    <citation type="submission" date="2024-02" db="EMBL/GenBank/DDBJ databases">
        <title>Characterization of antibiotic resistant novel bacterial strains and their environmental applications.</title>
        <authorList>
            <person name="Manzoor S."/>
            <person name="Abbas S."/>
            <person name="Arshad M."/>
            <person name="Li W.J."/>
            <person name="Ahmed I."/>
        </authorList>
    </citation>
    <scope>NUCLEOTIDE SEQUENCE [LARGE SCALE GENOMIC DNA]</scope>
    <source>
        <strain evidence="10 11">KACC 15558</strain>
    </source>
</reference>
<dbReference type="EMBL" id="BAABNP010000008">
    <property type="protein sequence ID" value="GAA5341089.1"/>
    <property type="molecule type" value="Genomic_DNA"/>
</dbReference>
<evidence type="ECO:0000256" key="6">
    <source>
        <dbReference type="ARBA" id="ARBA00023136"/>
    </source>
</evidence>
<feature type="compositionally biased region" description="Low complexity" evidence="8">
    <location>
        <begin position="321"/>
        <end position="348"/>
    </location>
</feature>
<sequence>MIDLRYLLLRLGQAVLVLLLAFTAAFILLSAIPGDGVTARFADPALGLSAEQVAAIRAETGADAPLISRYLITLGGFLTGNFGFSVQTGAAVSTIIAAALPSTIALAVSGFLTAVVLGVLIAVFATYGPATGPRAWVRQVLDSVPSLFISIPVFWLGILLIQVFSFQLGIVSVVSPGPAEALILPTLTVAVPLSAPIAQVLIRSITEVKAAGFVKVTAAKGASERWILIHTVARNALLPGLTIVGLIFGELVAGAVVTETVFGRNGIGQITAQAVTNRDNPILLAVVVIATLGYVVINLAVDLLYPVIDVRLRRTPAAASAKAGTAGRAGTAAHATATGPARATATSANDSDPVSSTGAVPDAATRAALTASAGSVGVSLDWDESPVTDPIATDTAPPETGSVTGPSSTDRVAYGTDTKGTRTS</sequence>
<dbReference type="Pfam" id="PF19300">
    <property type="entry name" value="BPD_transp_1_N"/>
    <property type="match status" value="1"/>
</dbReference>
<proteinExistence type="inferred from homology"/>
<dbReference type="PANTHER" id="PTHR43163">
    <property type="entry name" value="DIPEPTIDE TRANSPORT SYSTEM PERMEASE PROTEIN DPPB-RELATED"/>
    <property type="match status" value="1"/>
</dbReference>
<feature type="region of interest" description="Disordered" evidence="8">
    <location>
        <begin position="379"/>
        <end position="424"/>
    </location>
</feature>
<feature type="transmembrane region" description="Helical" evidence="7">
    <location>
        <begin position="147"/>
        <end position="170"/>
    </location>
</feature>
<dbReference type="InterPro" id="IPR045621">
    <property type="entry name" value="BPD_transp_1_N"/>
</dbReference>
<evidence type="ECO:0000256" key="5">
    <source>
        <dbReference type="ARBA" id="ARBA00022989"/>
    </source>
</evidence>
<feature type="transmembrane region" description="Helical" evidence="7">
    <location>
        <begin position="182"/>
        <end position="202"/>
    </location>
</feature>
<feature type="domain" description="ABC transmembrane type-1" evidence="9">
    <location>
        <begin position="100"/>
        <end position="305"/>
    </location>
</feature>
<dbReference type="Proteomes" id="UP001498935">
    <property type="component" value="Unassembled WGS sequence"/>
</dbReference>
<dbReference type="Gene3D" id="1.10.3720.10">
    <property type="entry name" value="MetI-like"/>
    <property type="match status" value="1"/>
</dbReference>
<evidence type="ECO:0000256" key="3">
    <source>
        <dbReference type="ARBA" id="ARBA00022475"/>
    </source>
</evidence>
<dbReference type="Pfam" id="PF00528">
    <property type="entry name" value="BPD_transp_1"/>
    <property type="match status" value="1"/>
</dbReference>
<evidence type="ECO:0000256" key="1">
    <source>
        <dbReference type="ARBA" id="ARBA00004651"/>
    </source>
</evidence>